<keyword evidence="8" id="KW-1185">Reference proteome</keyword>
<organism evidence="7 8">
    <name type="scientific">Streptomyces thermogriseus</name>
    <dbReference type="NCBI Taxonomy" id="75292"/>
    <lineage>
        <taxon>Bacteria</taxon>
        <taxon>Bacillati</taxon>
        <taxon>Actinomycetota</taxon>
        <taxon>Actinomycetes</taxon>
        <taxon>Kitasatosporales</taxon>
        <taxon>Streptomycetaceae</taxon>
        <taxon>Streptomyces</taxon>
    </lineage>
</organism>
<dbReference type="PANTHER" id="PTHR30055:SF234">
    <property type="entry name" value="HTH-TYPE TRANSCRIPTIONAL REGULATOR BETI"/>
    <property type="match status" value="1"/>
</dbReference>
<dbReference type="InterPro" id="IPR001647">
    <property type="entry name" value="HTH_TetR"/>
</dbReference>
<proteinExistence type="predicted"/>
<dbReference type="InterPro" id="IPR050109">
    <property type="entry name" value="HTH-type_TetR-like_transc_reg"/>
</dbReference>
<sequence length="195" mass="20863">MARQERGERTRRALLRAAAGEFARHGFAGTSLIRISRAADVTMGALTFHFAAKSDLAQEVEDWGILMTRQALPPRRRVAGVEDVTGFARTLVRLLEREVAVRAAARLAWDWNGTGANWYETWLALLHDRLGHVDDGLAALGPPQRVAALVLCAVAGTEVAVRLGAPGGPGGADPAVPVRAPMSWPPASHAPPEGR</sequence>
<feature type="region of interest" description="Disordered" evidence="5">
    <location>
        <begin position="165"/>
        <end position="195"/>
    </location>
</feature>
<dbReference type="PROSITE" id="PS50977">
    <property type="entry name" value="HTH_TETR_2"/>
    <property type="match status" value="1"/>
</dbReference>
<feature type="DNA-binding region" description="H-T-H motif" evidence="4">
    <location>
        <begin position="31"/>
        <end position="50"/>
    </location>
</feature>
<evidence type="ECO:0000259" key="6">
    <source>
        <dbReference type="PROSITE" id="PS50977"/>
    </source>
</evidence>
<evidence type="ECO:0000256" key="2">
    <source>
        <dbReference type="ARBA" id="ARBA00023125"/>
    </source>
</evidence>
<feature type="compositionally biased region" description="Low complexity" evidence="5">
    <location>
        <begin position="172"/>
        <end position="181"/>
    </location>
</feature>
<keyword evidence="2 4" id="KW-0238">DNA-binding</keyword>
<dbReference type="InterPro" id="IPR023772">
    <property type="entry name" value="DNA-bd_HTH_TetR-type_CS"/>
</dbReference>
<dbReference type="Proteomes" id="UP001501072">
    <property type="component" value="Unassembled WGS sequence"/>
</dbReference>
<dbReference type="EMBL" id="BAAAHU010000056">
    <property type="protein sequence ID" value="GAA1014696.1"/>
    <property type="molecule type" value="Genomic_DNA"/>
</dbReference>
<dbReference type="Pfam" id="PF00440">
    <property type="entry name" value="TetR_N"/>
    <property type="match status" value="1"/>
</dbReference>
<keyword evidence="3" id="KW-0804">Transcription</keyword>
<dbReference type="SUPFAM" id="SSF46689">
    <property type="entry name" value="Homeodomain-like"/>
    <property type="match status" value="1"/>
</dbReference>
<feature type="domain" description="HTH tetR-type" evidence="6">
    <location>
        <begin position="8"/>
        <end position="68"/>
    </location>
</feature>
<accession>A0ABN1T495</accession>
<evidence type="ECO:0000256" key="1">
    <source>
        <dbReference type="ARBA" id="ARBA00023015"/>
    </source>
</evidence>
<dbReference type="PRINTS" id="PR00455">
    <property type="entry name" value="HTHTETR"/>
</dbReference>
<protein>
    <recommendedName>
        <fullName evidence="6">HTH tetR-type domain-containing protein</fullName>
    </recommendedName>
</protein>
<evidence type="ECO:0000256" key="3">
    <source>
        <dbReference type="ARBA" id="ARBA00023163"/>
    </source>
</evidence>
<evidence type="ECO:0000313" key="8">
    <source>
        <dbReference type="Proteomes" id="UP001501072"/>
    </source>
</evidence>
<keyword evidence="1" id="KW-0805">Transcription regulation</keyword>
<reference evidence="7 8" key="1">
    <citation type="journal article" date="2019" name="Int. J. Syst. Evol. Microbiol.">
        <title>The Global Catalogue of Microorganisms (GCM) 10K type strain sequencing project: providing services to taxonomists for standard genome sequencing and annotation.</title>
        <authorList>
            <consortium name="The Broad Institute Genomics Platform"/>
            <consortium name="The Broad Institute Genome Sequencing Center for Infectious Disease"/>
            <person name="Wu L."/>
            <person name="Ma J."/>
        </authorList>
    </citation>
    <scope>NUCLEOTIDE SEQUENCE [LARGE SCALE GENOMIC DNA]</scope>
    <source>
        <strain evidence="7 8">JCM 11269</strain>
    </source>
</reference>
<name>A0ABN1T495_9ACTN</name>
<evidence type="ECO:0000256" key="4">
    <source>
        <dbReference type="PROSITE-ProRule" id="PRU00335"/>
    </source>
</evidence>
<evidence type="ECO:0000313" key="7">
    <source>
        <dbReference type="EMBL" id="GAA1014696.1"/>
    </source>
</evidence>
<dbReference type="InterPro" id="IPR009057">
    <property type="entry name" value="Homeodomain-like_sf"/>
</dbReference>
<dbReference type="Gene3D" id="1.10.357.10">
    <property type="entry name" value="Tetracycline Repressor, domain 2"/>
    <property type="match status" value="1"/>
</dbReference>
<dbReference type="PANTHER" id="PTHR30055">
    <property type="entry name" value="HTH-TYPE TRANSCRIPTIONAL REGULATOR RUTR"/>
    <property type="match status" value="1"/>
</dbReference>
<gene>
    <name evidence="7" type="ORF">GCM10009564_45080</name>
</gene>
<dbReference type="PROSITE" id="PS01081">
    <property type="entry name" value="HTH_TETR_1"/>
    <property type="match status" value="1"/>
</dbReference>
<comment type="caution">
    <text evidence="7">The sequence shown here is derived from an EMBL/GenBank/DDBJ whole genome shotgun (WGS) entry which is preliminary data.</text>
</comment>
<evidence type="ECO:0000256" key="5">
    <source>
        <dbReference type="SAM" id="MobiDB-lite"/>
    </source>
</evidence>
<dbReference type="RefSeq" id="WP_346073928.1">
    <property type="nucleotide sequence ID" value="NZ_BAAAHU010000056.1"/>
</dbReference>